<dbReference type="AlphaFoldDB" id="A0A9X7UXY9"/>
<dbReference type="GO" id="GO:1904680">
    <property type="term" value="F:peptide transmembrane transporter activity"/>
    <property type="evidence" value="ECO:0007669"/>
    <property type="project" value="TreeGrafter"/>
</dbReference>
<dbReference type="InterPro" id="IPR000914">
    <property type="entry name" value="SBP_5_dom"/>
</dbReference>
<feature type="domain" description="Solute-binding protein family 5" evidence="2">
    <location>
        <begin position="101"/>
        <end position="319"/>
    </location>
</feature>
<dbReference type="InterPro" id="IPR039424">
    <property type="entry name" value="SBP_5"/>
</dbReference>
<sequence length="508" mass="57917">MKNLLHPLLLLLTLSIQPALAIPTLWHSVGIQPDVRWQTNSNSPTWAAAADPGGYLNLYLPEFPPHLRRFGPDTPHTSSPILESLHLPLLARHPRDQSWLPMLASHWAADERHRILYLQINPAARWSDGQPVTNRDIAFTLSFLTDPAHGADWQRQRLQQRIQRAEFFNDHQVALHLHPPFQQAVEEIAALRPLAAHFYAQQQWPQDVNWQPEPVTGPYRLSRIKHAHSLVFERLKNWWGTSERYFQGRFNVTRVTLLSVPDTAKLLEHLQRAELDLLPVSHDLLQQPGLQSLHQQQRLVLTEQHQQHNAISRILLLNPAFSADKQQRLRLLNGAAPATEYPPLLTHTPGQPAGLPAAIHTQQLNAEVLLQRIRSGRFSLAELRFLRPLSPAQLEAQLADWLQEWPGDIHLPALQQQGLLHISQTPAVRYTLHWPWLHLPENPLLPWLGDLFDPFDAVSGGLFSIDRKQRTEVLANPQRSTRETPTRHILAPETTVSGLSLPIQPSKD</sequence>
<dbReference type="Proteomes" id="UP000596074">
    <property type="component" value="Chromosome"/>
</dbReference>
<organism evidence="3 4">
    <name type="scientific">Venatoribacter cucullus</name>
    <dbReference type="NCBI Taxonomy" id="2661630"/>
    <lineage>
        <taxon>Bacteria</taxon>
        <taxon>Pseudomonadati</taxon>
        <taxon>Pseudomonadota</taxon>
        <taxon>Gammaproteobacteria</taxon>
        <taxon>Oceanospirillales</taxon>
        <taxon>Oceanospirillaceae</taxon>
        <taxon>Venatoribacter</taxon>
    </lineage>
</organism>
<dbReference type="GO" id="GO:0015833">
    <property type="term" value="P:peptide transport"/>
    <property type="evidence" value="ECO:0007669"/>
    <property type="project" value="TreeGrafter"/>
</dbReference>
<dbReference type="Gene3D" id="3.40.190.10">
    <property type="entry name" value="Periplasmic binding protein-like II"/>
    <property type="match status" value="1"/>
</dbReference>
<dbReference type="KEGG" id="vcw:GJQ55_06230"/>
<dbReference type="RefSeq" id="WP_228346653.1">
    <property type="nucleotide sequence ID" value="NZ_CP046056.1"/>
</dbReference>
<dbReference type="EMBL" id="CP046056">
    <property type="protein sequence ID" value="QQD24096.1"/>
    <property type="molecule type" value="Genomic_DNA"/>
</dbReference>
<keyword evidence="1" id="KW-0732">Signal</keyword>
<reference evidence="3 4" key="1">
    <citation type="submission" date="2019-11" db="EMBL/GenBank/DDBJ databases">
        <title>Venatorbacter sp. nov. a predator of Campylobacter and other Gram-negative bacteria.</title>
        <authorList>
            <person name="Saeedi A."/>
            <person name="Cummings N.J."/>
            <person name="Connerton I.F."/>
            <person name="Connerton P.L."/>
        </authorList>
    </citation>
    <scope>NUCLEOTIDE SEQUENCE [LARGE SCALE GENOMIC DNA]</scope>
    <source>
        <strain evidence="3">XL5</strain>
    </source>
</reference>
<dbReference type="SUPFAM" id="SSF53850">
    <property type="entry name" value="Periplasmic binding protein-like II"/>
    <property type="match status" value="1"/>
</dbReference>
<evidence type="ECO:0000259" key="2">
    <source>
        <dbReference type="Pfam" id="PF00496"/>
    </source>
</evidence>
<keyword evidence="4" id="KW-1185">Reference proteome</keyword>
<evidence type="ECO:0000313" key="4">
    <source>
        <dbReference type="Proteomes" id="UP000596074"/>
    </source>
</evidence>
<protein>
    <recommendedName>
        <fullName evidence="2">Solute-binding protein family 5 domain-containing protein</fullName>
    </recommendedName>
</protein>
<feature type="signal peptide" evidence="1">
    <location>
        <begin position="1"/>
        <end position="21"/>
    </location>
</feature>
<dbReference type="Pfam" id="PF00496">
    <property type="entry name" value="SBP_bac_5"/>
    <property type="match status" value="1"/>
</dbReference>
<evidence type="ECO:0000313" key="3">
    <source>
        <dbReference type="EMBL" id="QQD24096.1"/>
    </source>
</evidence>
<proteinExistence type="predicted"/>
<dbReference type="PANTHER" id="PTHR30290">
    <property type="entry name" value="PERIPLASMIC BINDING COMPONENT OF ABC TRANSPORTER"/>
    <property type="match status" value="1"/>
</dbReference>
<accession>A0A9X7UXY9</accession>
<evidence type="ECO:0000256" key="1">
    <source>
        <dbReference type="SAM" id="SignalP"/>
    </source>
</evidence>
<feature type="chain" id="PRO_5040788938" description="Solute-binding protein family 5 domain-containing protein" evidence="1">
    <location>
        <begin position="22"/>
        <end position="508"/>
    </location>
</feature>
<gene>
    <name evidence="3" type="ORF">GJQ55_06230</name>
</gene>
<name>A0A9X7UXY9_9GAMM</name>